<evidence type="ECO:0000256" key="2">
    <source>
        <dbReference type="ARBA" id="ARBA00022481"/>
    </source>
</evidence>
<dbReference type="PANTHER" id="PTHR43531:SF14">
    <property type="entry name" value="METHYL-ACCEPTING CHEMOTAXIS PROTEIN I-RELATED"/>
    <property type="match status" value="1"/>
</dbReference>
<feature type="domain" description="Methyl-accepting transducer" evidence="7">
    <location>
        <begin position="282"/>
        <end position="511"/>
    </location>
</feature>
<keyword evidence="2" id="KW-0488">Methylation</keyword>
<dbReference type="GO" id="GO:0005886">
    <property type="term" value="C:plasma membrane"/>
    <property type="evidence" value="ECO:0007669"/>
    <property type="project" value="TreeGrafter"/>
</dbReference>
<evidence type="ECO:0000256" key="6">
    <source>
        <dbReference type="SAM" id="Phobius"/>
    </source>
</evidence>
<evidence type="ECO:0000259" key="8">
    <source>
        <dbReference type="PROSITE" id="PS50885"/>
    </source>
</evidence>
<dbReference type="PANTHER" id="PTHR43531">
    <property type="entry name" value="PROTEIN ICFG"/>
    <property type="match status" value="1"/>
</dbReference>
<dbReference type="InterPro" id="IPR051310">
    <property type="entry name" value="MCP_chemotaxis"/>
</dbReference>
<keyword evidence="10" id="KW-1185">Reference proteome</keyword>
<dbReference type="AlphaFoldDB" id="A0A0U1Q1U7"/>
<dbReference type="Pfam" id="PF00015">
    <property type="entry name" value="MCPsignal"/>
    <property type="match status" value="1"/>
</dbReference>
<dbReference type="GO" id="GO:0007165">
    <property type="term" value="P:signal transduction"/>
    <property type="evidence" value="ECO:0007669"/>
    <property type="project" value="UniProtKB-KW"/>
</dbReference>
<gene>
    <name evidence="9" type="ORF">AAV94_04145</name>
</gene>
<evidence type="ECO:0000256" key="4">
    <source>
        <dbReference type="PROSITE-ProRule" id="PRU00284"/>
    </source>
</evidence>
<evidence type="ECO:0000313" key="10">
    <source>
        <dbReference type="Proteomes" id="UP000050580"/>
    </source>
</evidence>
<evidence type="ECO:0000256" key="1">
    <source>
        <dbReference type="ARBA" id="ARBA00004370"/>
    </source>
</evidence>
<sequence length="597" mass="63894">MSLSNLSIRSKLIGAFALLVLLTMVLGLVALRQLHNVNVRSVEVNQRWLPSILAVSDLSAALNRVRRVEARLPSVRTQGAYDQAMAQLQTRQTEVVAFEDAFERASNSVEASAMLAAYLESRNAYDAARNRLLELMTQLVQNNVTDGTVDPNLLQAARDYYAGPLDEAFARVEEHISSLQQWNARQADAAFAAVESTYRLALRQVGIMLLLAVVLASAAAAWIIRSITRPTQLAVERMQAVARGDLSQPVHVTSRDEMGQLLHALETMRTRLASVVARVRSNAQGVAAASEQIAQGNNDLSSRTEQQASSLEEIAASMEELGSTVHQNADHAQLANKVAIDTAKTANEGSQAMLQAERTMQDILESGRQIEDIIGVIDAIAFQTNILALNAAVEAARAGEQGRGFAVVANEVRSLAKRSAESSKEVKALIATNAQRVASGAEMVANAVKSMEEIVQSIHRVTDLVGEISAASTEQSAGVTQVGEAIAQLDHVTQRNAALVEESAAAAASLSQQAQELVQSVEVFHLTQGSTAALPPFTSKSDGESATRAGAPVQQAQEQSARAARGTQQHSAPGLPQQSPPARKSAPDPGEQEWENF</sequence>
<dbReference type="STRING" id="1610491.AAV94_04145"/>
<dbReference type="InterPro" id="IPR004089">
    <property type="entry name" value="MCPsignal_dom"/>
</dbReference>
<accession>A0A0U1Q1U7</accession>
<comment type="similarity">
    <text evidence="3">Belongs to the methyl-accepting chemotaxis (MCP) protein family.</text>
</comment>
<dbReference type="PROSITE" id="PS50111">
    <property type="entry name" value="CHEMOTAXIS_TRANSDUC_2"/>
    <property type="match status" value="1"/>
</dbReference>
<dbReference type="InterPro" id="IPR024478">
    <property type="entry name" value="HlyB_4HB_MCP"/>
</dbReference>
<dbReference type="RefSeq" id="WP_046741076.1">
    <property type="nucleotide sequence ID" value="NZ_LBNQ01000018.1"/>
</dbReference>
<dbReference type="Gene3D" id="1.10.287.950">
    <property type="entry name" value="Methyl-accepting chemotaxis protein"/>
    <property type="match status" value="1"/>
</dbReference>
<protein>
    <recommendedName>
        <fullName evidence="11">Chemotaxis protein</fullName>
    </recommendedName>
</protein>
<evidence type="ECO:0000256" key="5">
    <source>
        <dbReference type="SAM" id="MobiDB-lite"/>
    </source>
</evidence>
<keyword evidence="6" id="KW-0812">Transmembrane</keyword>
<feature type="region of interest" description="Disordered" evidence="5">
    <location>
        <begin position="532"/>
        <end position="597"/>
    </location>
</feature>
<evidence type="ECO:0000259" key="7">
    <source>
        <dbReference type="PROSITE" id="PS50111"/>
    </source>
</evidence>
<evidence type="ECO:0000256" key="3">
    <source>
        <dbReference type="ARBA" id="ARBA00029447"/>
    </source>
</evidence>
<dbReference type="EMBL" id="LBNQ01000018">
    <property type="protein sequence ID" value="KKW68565.1"/>
    <property type="molecule type" value="Genomic_DNA"/>
</dbReference>
<dbReference type="InterPro" id="IPR004090">
    <property type="entry name" value="Chemotax_Me-accpt_rcpt"/>
</dbReference>
<keyword evidence="4" id="KW-0807">Transducer</keyword>
<dbReference type="CDD" id="cd06225">
    <property type="entry name" value="HAMP"/>
    <property type="match status" value="1"/>
</dbReference>
<keyword evidence="6" id="KW-1133">Transmembrane helix</keyword>
<proteinExistence type="inferred from homology"/>
<comment type="subcellular location">
    <subcellularLocation>
        <location evidence="1">Membrane</location>
    </subcellularLocation>
</comment>
<dbReference type="SMART" id="SM00283">
    <property type="entry name" value="MA"/>
    <property type="match status" value="1"/>
</dbReference>
<feature type="compositionally biased region" description="Low complexity" evidence="5">
    <location>
        <begin position="554"/>
        <end position="565"/>
    </location>
</feature>
<feature type="transmembrane region" description="Helical" evidence="6">
    <location>
        <begin position="12"/>
        <end position="31"/>
    </location>
</feature>
<feature type="transmembrane region" description="Helical" evidence="6">
    <location>
        <begin position="205"/>
        <end position="224"/>
    </location>
</feature>
<dbReference type="GO" id="GO:0006935">
    <property type="term" value="P:chemotaxis"/>
    <property type="evidence" value="ECO:0007669"/>
    <property type="project" value="InterPro"/>
</dbReference>
<dbReference type="PROSITE" id="PS50885">
    <property type="entry name" value="HAMP"/>
    <property type="match status" value="1"/>
</dbReference>
<evidence type="ECO:0000313" key="9">
    <source>
        <dbReference type="EMBL" id="KKW68565.1"/>
    </source>
</evidence>
<dbReference type="FunFam" id="1.10.287.950:FF:000001">
    <property type="entry name" value="Methyl-accepting chemotaxis sensory transducer"/>
    <property type="match status" value="1"/>
</dbReference>
<name>A0A0U1Q1U7_9BURK</name>
<dbReference type="PATRIC" id="fig|1610491.3.peg.883"/>
<comment type="caution">
    <text evidence="9">The sequence shown here is derived from an EMBL/GenBank/DDBJ whole genome shotgun (WGS) entry which is preliminary data.</text>
</comment>
<dbReference type="SMART" id="SM00304">
    <property type="entry name" value="HAMP"/>
    <property type="match status" value="1"/>
</dbReference>
<evidence type="ECO:0008006" key="11">
    <source>
        <dbReference type="Google" id="ProtNLM"/>
    </source>
</evidence>
<dbReference type="CDD" id="cd11386">
    <property type="entry name" value="MCP_signal"/>
    <property type="match status" value="1"/>
</dbReference>
<dbReference type="PRINTS" id="PR00260">
    <property type="entry name" value="CHEMTRNSDUCR"/>
</dbReference>
<feature type="domain" description="HAMP" evidence="8">
    <location>
        <begin position="225"/>
        <end position="277"/>
    </location>
</feature>
<dbReference type="Pfam" id="PF00672">
    <property type="entry name" value="HAMP"/>
    <property type="match status" value="1"/>
</dbReference>
<organism evidence="9 10">
    <name type="scientific">Lampropedia cohaerens</name>
    <dbReference type="NCBI Taxonomy" id="1610491"/>
    <lineage>
        <taxon>Bacteria</taxon>
        <taxon>Pseudomonadati</taxon>
        <taxon>Pseudomonadota</taxon>
        <taxon>Betaproteobacteria</taxon>
        <taxon>Burkholderiales</taxon>
        <taxon>Comamonadaceae</taxon>
        <taxon>Lampropedia</taxon>
    </lineage>
</organism>
<reference evidence="9 10" key="1">
    <citation type="submission" date="2015-05" db="EMBL/GenBank/DDBJ databases">
        <title>Draft genome sequence of Lampropedia sp. CT6, isolated from the microbial mat of a hot water spring, located at Manikaran, India.</title>
        <authorList>
            <person name="Tripathi C."/>
            <person name="Rani P."/>
            <person name="Mahato N.K."/>
            <person name="Lal R."/>
        </authorList>
    </citation>
    <scope>NUCLEOTIDE SEQUENCE [LARGE SCALE GENOMIC DNA]</scope>
    <source>
        <strain evidence="9 10">CT6</strain>
    </source>
</reference>
<keyword evidence="6" id="KW-0472">Membrane</keyword>
<dbReference type="OrthoDB" id="9763018at2"/>
<dbReference type="Proteomes" id="UP000050580">
    <property type="component" value="Unassembled WGS sequence"/>
</dbReference>
<dbReference type="Pfam" id="PF12729">
    <property type="entry name" value="4HB_MCP_1"/>
    <property type="match status" value="1"/>
</dbReference>
<dbReference type="InterPro" id="IPR003660">
    <property type="entry name" value="HAMP_dom"/>
</dbReference>
<dbReference type="SUPFAM" id="SSF58104">
    <property type="entry name" value="Methyl-accepting chemotaxis protein (MCP) signaling domain"/>
    <property type="match status" value="1"/>
</dbReference>
<dbReference type="GO" id="GO:0004888">
    <property type="term" value="F:transmembrane signaling receptor activity"/>
    <property type="evidence" value="ECO:0007669"/>
    <property type="project" value="InterPro"/>
</dbReference>